<proteinExistence type="inferred from homology"/>
<dbReference type="EMBL" id="CP021983">
    <property type="protein sequence ID" value="ASC69153.1"/>
    <property type="molecule type" value="Genomic_DNA"/>
</dbReference>
<evidence type="ECO:0000313" key="6">
    <source>
        <dbReference type="EMBL" id="ASC69153.1"/>
    </source>
</evidence>
<keyword evidence="3" id="KW-0021">Allosteric enzyme</keyword>
<dbReference type="Pfam" id="PF11897">
    <property type="entry name" value="DUF3417"/>
    <property type="match status" value="1"/>
</dbReference>
<dbReference type="RefSeq" id="WP_080805731.1">
    <property type="nucleotide sequence ID" value="NZ_CP021983.2"/>
</dbReference>
<dbReference type="STRING" id="1641165.XM38_02850"/>
<name>A0A1Z3HFT9_9CYAN</name>
<reference evidence="6 7" key="1">
    <citation type="journal article" date="2016" name="Biochim. Biophys. Acta">
        <title>Characterization of red-shifted phycobilisomes isolated from the chlorophyll f-containing cyanobacterium Halomicronema hongdechloris.</title>
        <authorList>
            <person name="Li Y."/>
            <person name="Lin Y."/>
            <person name="Garvey C.J."/>
            <person name="Birch D."/>
            <person name="Corkery R.W."/>
            <person name="Loughlin P.C."/>
            <person name="Scheer H."/>
            <person name="Willows R.D."/>
            <person name="Chen M."/>
        </authorList>
    </citation>
    <scope>NUCLEOTIDE SEQUENCE [LARGE SCALE GENOMIC DNA]</scope>
    <source>
        <strain evidence="6 7">C2206</strain>
    </source>
</reference>
<dbReference type="Gene3D" id="3.40.50.2000">
    <property type="entry name" value="Glycogen Phosphorylase B"/>
    <property type="match status" value="3"/>
</dbReference>
<dbReference type="InterPro" id="IPR024517">
    <property type="entry name" value="Glycogen_phosphorylase_DUF3417"/>
</dbReference>
<protein>
    <submittedName>
        <fullName evidence="6">Alpha-glucan phosphorylase</fullName>
    </submittedName>
</protein>
<accession>A0A1Z3HFT9</accession>
<evidence type="ECO:0000259" key="5">
    <source>
        <dbReference type="Pfam" id="PF11897"/>
    </source>
</evidence>
<gene>
    <name evidence="6" type="ORF">XM38_000790</name>
</gene>
<dbReference type="PANTHER" id="PTHR42655:SF1">
    <property type="entry name" value="GLYCOGEN PHOSPHORYLASE"/>
    <property type="match status" value="1"/>
</dbReference>
<dbReference type="GO" id="GO:0030170">
    <property type="term" value="F:pyridoxal phosphate binding"/>
    <property type="evidence" value="ECO:0007669"/>
    <property type="project" value="InterPro"/>
</dbReference>
<dbReference type="InterPro" id="IPR052182">
    <property type="entry name" value="Glycogen/Maltodextrin_Phosph"/>
</dbReference>
<comment type="catalytic activity">
    <reaction evidence="1">
        <text>[(1-&gt;4)-alpha-D-glucosyl](n) + phosphate = [(1-&gt;4)-alpha-D-glucosyl](n-1) + alpha-D-glucose 1-phosphate</text>
        <dbReference type="Rhea" id="RHEA:41732"/>
        <dbReference type="Rhea" id="RHEA-COMP:9584"/>
        <dbReference type="Rhea" id="RHEA-COMP:9586"/>
        <dbReference type="ChEBI" id="CHEBI:15444"/>
        <dbReference type="ChEBI" id="CHEBI:43474"/>
        <dbReference type="ChEBI" id="CHEBI:58601"/>
        <dbReference type="EC" id="2.4.1.1"/>
    </reaction>
</comment>
<evidence type="ECO:0000256" key="1">
    <source>
        <dbReference type="ARBA" id="ARBA00001275"/>
    </source>
</evidence>
<evidence type="ECO:0000313" key="7">
    <source>
        <dbReference type="Proteomes" id="UP000191901"/>
    </source>
</evidence>
<evidence type="ECO:0000256" key="2">
    <source>
        <dbReference type="ARBA" id="ARBA00006047"/>
    </source>
</evidence>
<dbReference type="SUPFAM" id="SSF53756">
    <property type="entry name" value="UDP-Glycosyltransferase/glycogen phosphorylase"/>
    <property type="match status" value="1"/>
</dbReference>
<dbReference type="AlphaFoldDB" id="A0A1Z3HFT9"/>
<evidence type="ECO:0000256" key="3">
    <source>
        <dbReference type="ARBA" id="ARBA00022533"/>
    </source>
</evidence>
<evidence type="ECO:0000256" key="4">
    <source>
        <dbReference type="PIRSR" id="PIRSR000460-1"/>
    </source>
</evidence>
<dbReference type="InterPro" id="IPR011834">
    <property type="entry name" value="Agluc_phsphrylas"/>
</dbReference>
<keyword evidence="4" id="KW-0663">Pyridoxal phosphate</keyword>
<comment type="similarity">
    <text evidence="2">Belongs to the glycogen phosphorylase family.</text>
</comment>
<dbReference type="OrthoDB" id="9760804at2"/>
<dbReference type="GO" id="GO:0008184">
    <property type="term" value="F:glycogen phosphorylase activity"/>
    <property type="evidence" value="ECO:0007669"/>
    <property type="project" value="InterPro"/>
</dbReference>
<dbReference type="Proteomes" id="UP000191901">
    <property type="component" value="Chromosome"/>
</dbReference>
<sequence length="730" mass="83956">MNPITQLKTKLPAPLQRLGDLAYNYWWSWTADHLSLFSTIDPTIWQACRHNPVALLESVSYERLSQIAENPEYLKRLKTLARQFDSYMTERDTWASRVAPQLSHEKPVAYFCVEFGLHESLPIYAGGLGVLAGDHLKSASDLGVPMVGVGLLYRQGYFRQRLNRSGWQEDYYDDNDFEHMPLELVRDEFGQPVTIKVRIRQRTVRIQVWKVRVGRVELYLLDADRSDNDPIDRRLTGHLYGGNRETRIAQKLLLGVGGVCMLEALEIEPSIYHLNEGHAAFALLEVARYETERTGENFFEVEPRLRKQVIYTSHTPVPTGFQTFSADMMDSFFADYWPKLGLSREEFLSLGARRLGDPWEPFSMEVLALRLSRAANGVSRRHGEVSREMWHILYPECETAEQVPISHITNGVHARTWTAPLLNDLYGEYLGQSWAREMGNTEIWTRINDIPDEDLWQRHCILKERLIAHTRARVRQARLGRGEAADDIAAVERLLDPDTLTIGFARRFSPYKRGGLLFRDLHRAIRILSNRRRPIQLIFAGKAHPADDEGKRIIQRLMEWCRHPSLRDRIAFIEDYDIYTAKLMVHGVDVWLSTPRRSLEASGTSGQKVCLNGGINCGVLDGWWAEAYQEGPNGRGLNGWAIRKEADTREQEIQDQSDAETLYELLEEQMAPLFYQRDRHGLPRGWITLMKASIRMGAPCFNTDRMVAEYVTRLYFPEIAIPNEPVLASA</sequence>
<dbReference type="GO" id="GO:0005975">
    <property type="term" value="P:carbohydrate metabolic process"/>
    <property type="evidence" value="ECO:0007669"/>
    <property type="project" value="InterPro"/>
</dbReference>
<dbReference type="InterPro" id="IPR000811">
    <property type="entry name" value="Glyco_trans_35"/>
</dbReference>
<dbReference type="PANTHER" id="PTHR42655">
    <property type="entry name" value="GLYCOGEN PHOSPHORYLASE"/>
    <property type="match status" value="1"/>
</dbReference>
<organism evidence="6 7">
    <name type="scientific">Halomicronema hongdechloris C2206</name>
    <dbReference type="NCBI Taxonomy" id="1641165"/>
    <lineage>
        <taxon>Bacteria</taxon>
        <taxon>Bacillati</taxon>
        <taxon>Cyanobacteriota</taxon>
        <taxon>Cyanophyceae</taxon>
        <taxon>Nodosilineales</taxon>
        <taxon>Nodosilineaceae</taxon>
        <taxon>Halomicronema</taxon>
    </lineage>
</organism>
<keyword evidence="7" id="KW-1185">Reference proteome</keyword>
<dbReference type="NCBIfam" id="TIGR02094">
    <property type="entry name" value="more_P_ylases"/>
    <property type="match status" value="1"/>
</dbReference>
<dbReference type="KEGG" id="hhg:XM38_000790"/>
<dbReference type="PIRSF" id="PIRSF000460">
    <property type="entry name" value="Pprylas_GlgP"/>
    <property type="match status" value="1"/>
</dbReference>
<feature type="domain" description="DUF3417" evidence="5">
    <location>
        <begin position="11"/>
        <end position="121"/>
    </location>
</feature>
<dbReference type="Pfam" id="PF00343">
    <property type="entry name" value="Phosphorylase"/>
    <property type="match status" value="2"/>
</dbReference>
<feature type="modified residue" description="N6-(pyridoxal phosphate)lysine" evidence="4">
    <location>
        <position position="608"/>
    </location>
</feature>